<feature type="binding site" evidence="7">
    <location>
        <position position="164"/>
    </location>
    <ligand>
        <name>ATP</name>
        <dbReference type="ChEBI" id="CHEBI:30616"/>
    </ligand>
</feature>
<dbReference type="STRING" id="195883.A0A482WN34"/>
<organism evidence="11 12">
    <name type="scientific">Laodelphax striatellus</name>
    <name type="common">Small brown planthopper</name>
    <name type="synonym">Delphax striatella</name>
    <dbReference type="NCBI Taxonomy" id="195883"/>
    <lineage>
        <taxon>Eukaryota</taxon>
        <taxon>Metazoa</taxon>
        <taxon>Ecdysozoa</taxon>
        <taxon>Arthropoda</taxon>
        <taxon>Hexapoda</taxon>
        <taxon>Insecta</taxon>
        <taxon>Pterygota</taxon>
        <taxon>Neoptera</taxon>
        <taxon>Paraneoptera</taxon>
        <taxon>Hemiptera</taxon>
        <taxon>Auchenorrhyncha</taxon>
        <taxon>Fulgoroidea</taxon>
        <taxon>Delphacidae</taxon>
        <taxon>Criomorphinae</taxon>
        <taxon>Laodelphax</taxon>
    </lineage>
</organism>
<evidence type="ECO:0000256" key="8">
    <source>
        <dbReference type="PIRSR" id="PIRSR624869-3"/>
    </source>
</evidence>
<proteinExistence type="inferred from homology"/>
<keyword evidence="9" id="KW-0472">Membrane</keyword>
<feature type="binding site" evidence="8">
    <location>
        <position position="199"/>
    </location>
    <ligand>
        <name>Mn(2+)</name>
        <dbReference type="ChEBI" id="CHEBI:29035"/>
    </ligand>
</feature>
<evidence type="ECO:0000256" key="3">
    <source>
        <dbReference type="ARBA" id="ARBA00023034"/>
    </source>
</evidence>
<keyword evidence="8" id="KW-0464">Manganese</keyword>
<dbReference type="FunCoup" id="A0A482WN34">
    <property type="interactions" value="1398"/>
</dbReference>
<comment type="caution">
    <text evidence="11">The sequence shown here is derived from an EMBL/GenBank/DDBJ whole genome shotgun (WGS) entry which is preliminary data.</text>
</comment>
<keyword evidence="9" id="KW-0812">Transmembrane</keyword>
<comment type="similarity">
    <text evidence="2">Belongs to the FAM20 family.</text>
</comment>
<evidence type="ECO:0000256" key="4">
    <source>
        <dbReference type="ARBA" id="ARBA00023157"/>
    </source>
</evidence>
<dbReference type="InParanoid" id="A0A482WN34"/>
<feature type="transmembrane region" description="Helical" evidence="9">
    <location>
        <begin position="6"/>
        <end position="26"/>
    </location>
</feature>
<dbReference type="PANTHER" id="PTHR12450">
    <property type="entry name" value="DENTIN MATRIX PROTEIN 4 PROTEIN FAM20"/>
    <property type="match status" value="1"/>
</dbReference>
<protein>
    <recommendedName>
        <fullName evidence="10">FAM20 C-terminal domain-containing protein</fullName>
    </recommendedName>
</protein>
<feature type="binding site" evidence="8">
    <location>
        <position position="365"/>
    </location>
    <ligand>
        <name>Mn(2+)</name>
        <dbReference type="ChEBI" id="CHEBI:29035"/>
    </ligand>
</feature>
<feature type="active site" evidence="6">
    <location>
        <position position="346"/>
    </location>
</feature>
<dbReference type="PANTHER" id="PTHR12450:SF14">
    <property type="entry name" value="GLYCOSAMINOGLYCAN XYLOSYLKINASE"/>
    <property type="match status" value="1"/>
</dbReference>
<evidence type="ECO:0000256" key="5">
    <source>
        <dbReference type="ARBA" id="ARBA00023180"/>
    </source>
</evidence>
<keyword evidence="3" id="KW-0333">Golgi apparatus</keyword>
<dbReference type="EMBL" id="QKKF02030011">
    <property type="protein sequence ID" value="RZF34893.1"/>
    <property type="molecule type" value="Genomic_DNA"/>
</dbReference>
<evidence type="ECO:0000256" key="9">
    <source>
        <dbReference type="SAM" id="Phobius"/>
    </source>
</evidence>
<dbReference type="GO" id="GO:0016773">
    <property type="term" value="F:phosphotransferase activity, alcohol group as acceptor"/>
    <property type="evidence" value="ECO:0007669"/>
    <property type="project" value="TreeGrafter"/>
</dbReference>
<dbReference type="OrthoDB" id="8583677at2759"/>
<evidence type="ECO:0000313" key="11">
    <source>
        <dbReference type="EMBL" id="RZF34893.1"/>
    </source>
</evidence>
<dbReference type="Proteomes" id="UP000291343">
    <property type="component" value="Unassembled WGS sequence"/>
</dbReference>
<evidence type="ECO:0000313" key="12">
    <source>
        <dbReference type="Proteomes" id="UP000291343"/>
    </source>
</evidence>
<evidence type="ECO:0000256" key="1">
    <source>
        <dbReference type="ARBA" id="ARBA00004555"/>
    </source>
</evidence>
<comment type="cofactor">
    <cofactor evidence="8">
        <name>Mn(2+)</name>
        <dbReference type="ChEBI" id="CHEBI:29035"/>
    </cofactor>
</comment>
<keyword evidence="8" id="KW-0479">Metal-binding</keyword>
<dbReference type="InterPro" id="IPR024869">
    <property type="entry name" value="FAM20"/>
</dbReference>
<keyword evidence="7" id="KW-0067">ATP-binding</keyword>
<gene>
    <name evidence="11" type="ORF">LSTR_LSTR012890</name>
</gene>
<feature type="binding site" evidence="7">
    <location>
        <position position="180"/>
    </location>
    <ligand>
        <name>ATP</name>
        <dbReference type="ChEBI" id="CHEBI:30616"/>
    </ligand>
</feature>
<keyword evidence="7" id="KW-0547">Nucleotide-binding</keyword>
<accession>A0A482WN34</accession>
<feature type="domain" description="FAM20 C-terminal" evidence="10">
    <location>
        <begin position="245"/>
        <end position="452"/>
    </location>
</feature>
<comment type="subcellular location">
    <subcellularLocation>
        <location evidence="1">Golgi apparatus</location>
    </subcellularLocation>
</comment>
<dbReference type="InterPro" id="IPR009581">
    <property type="entry name" value="FAM20_C"/>
</dbReference>
<dbReference type="AlphaFoldDB" id="A0A482WN34"/>
<feature type="binding site" evidence="7">
    <location>
        <position position="365"/>
    </location>
    <ligand>
        <name>ATP</name>
        <dbReference type="ChEBI" id="CHEBI:30616"/>
    </ligand>
</feature>
<evidence type="ECO:0000256" key="2">
    <source>
        <dbReference type="ARBA" id="ARBA00006557"/>
    </source>
</evidence>
<keyword evidence="5" id="KW-0325">Glycoprotein</keyword>
<keyword evidence="4" id="KW-1015">Disulfide bond</keyword>
<evidence type="ECO:0000256" key="7">
    <source>
        <dbReference type="PIRSR" id="PIRSR624869-2"/>
    </source>
</evidence>
<dbReference type="GO" id="GO:0005794">
    <property type="term" value="C:Golgi apparatus"/>
    <property type="evidence" value="ECO:0007669"/>
    <property type="project" value="UniProtKB-SubCell"/>
</dbReference>
<evidence type="ECO:0000259" key="10">
    <source>
        <dbReference type="Pfam" id="PF06702"/>
    </source>
</evidence>
<dbReference type="GO" id="GO:0046872">
    <property type="term" value="F:metal ion binding"/>
    <property type="evidence" value="ECO:0007669"/>
    <property type="project" value="UniProtKB-KW"/>
</dbReference>
<dbReference type="Pfam" id="PF06702">
    <property type="entry name" value="Fam20C"/>
    <property type="match status" value="1"/>
</dbReference>
<dbReference type="GO" id="GO:0005524">
    <property type="term" value="F:ATP binding"/>
    <property type="evidence" value="ECO:0007669"/>
    <property type="project" value="UniProtKB-KW"/>
</dbReference>
<sequence length="460" mass="52519">MTIAKILIALALFVVILNLYFLSVIYSHEKEHDHYNNLKQVDVKRGNKVNLKILKKPFMRQKPRNLSAEINTTILATRKILSAVSNLKNVHRRFSMQTVNRLQSLENDFKVTVPVTSDLWDAAAKWVSERETIPDGNTQLLGSVLNALSSSKIIRAENTRKGTQLKILITLEGGQKALFKPQWYKREEIIAGPVYAGKDRHNGEIAAFHLSLLLGLRRVPLTVGRTVDLRREILSVAEHNLTKTFFQDGNNTCFYGVCYYCRPDDAVCANRDIMEGAVILWLPDQLQLKKHRHPWQRTYRADTLAKWELSSSYCSTVRKNALYSQGPRLLDIIDTAIFDFLIDNGDRHHYEVLSSFGHSVVLLLDNGKSFGNPHVDHIDILAPLYQCCRLRKSTWYQLWMLQGGKLGEWLDRLMRNSHLHPVLSAAHIAALDRRLGLVLAAVHVCIAENNSREDRVIIDD</sequence>
<name>A0A482WN34_LAOST</name>
<feature type="binding site" evidence="7">
    <location>
        <begin position="279"/>
        <end position="282"/>
    </location>
    <ligand>
        <name>ATP</name>
        <dbReference type="ChEBI" id="CHEBI:30616"/>
    </ligand>
</feature>
<feature type="binding site" evidence="7">
    <location>
        <position position="351"/>
    </location>
    <ligand>
        <name>ATP</name>
        <dbReference type="ChEBI" id="CHEBI:30616"/>
    </ligand>
</feature>
<dbReference type="SMR" id="A0A482WN34"/>
<evidence type="ECO:0000256" key="6">
    <source>
        <dbReference type="PIRSR" id="PIRSR624869-1"/>
    </source>
</evidence>
<keyword evidence="12" id="KW-1185">Reference proteome</keyword>
<keyword evidence="9" id="KW-1133">Transmembrane helix</keyword>
<reference evidence="11 12" key="1">
    <citation type="journal article" date="2017" name="Gigascience">
        <title>Genome sequence of the small brown planthopper, Laodelphax striatellus.</title>
        <authorList>
            <person name="Zhu J."/>
            <person name="Jiang F."/>
            <person name="Wang X."/>
            <person name="Yang P."/>
            <person name="Bao Y."/>
            <person name="Zhao W."/>
            <person name="Wang W."/>
            <person name="Lu H."/>
            <person name="Wang Q."/>
            <person name="Cui N."/>
            <person name="Li J."/>
            <person name="Chen X."/>
            <person name="Luo L."/>
            <person name="Yu J."/>
            <person name="Kang L."/>
            <person name="Cui F."/>
        </authorList>
    </citation>
    <scope>NUCLEOTIDE SEQUENCE [LARGE SCALE GENOMIC DNA]</scope>
    <source>
        <strain evidence="11">Lst14</strain>
    </source>
</reference>